<dbReference type="Gene3D" id="1.10.10.60">
    <property type="entry name" value="Homeodomain-like"/>
    <property type="match status" value="1"/>
</dbReference>
<dbReference type="PANTHER" id="PTHR46796:SF13">
    <property type="entry name" value="HTH-TYPE TRANSCRIPTIONAL ACTIVATOR RHAS"/>
    <property type="match status" value="1"/>
</dbReference>
<keyword evidence="6" id="KW-1185">Reference proteome</keyword>
<dbReference type="Pfam" id="PF12833">
    <property type="entry name" value="HTH_18"/>
    <property type="match status" value="1"/>
</dbReference>
<dbReference type="PANTHER" id="PTHR46796">
    <property type="entry name" value="HTH-TYPE TRANSCRIPTIONAL ACTIVATOR RHAS-RELATED"/>
    <property type="match status" value="1"/>
</dbReference>
<dbReference type="SUPFAM" id="SSF46689">
    <property type="entry name" value="Homeodomain-like"/>
    <property type="match status" value="1"/>
</dbReference>
<dbReference type="InterPro" id="IPR020449">
    <property type="entry name" value="Tscrpt_reg_AraC-type_HTH"/>
</dbReference>
<protein>
    <submittedName>
        <fullName evidence="5">Helix-turn-helix domain-containing protein</fullName>
    </submittedName>
</protein>
<evidence type="ECO:0000256" key="1">
    <source>
        <dbReference type="ARBA" id="ARBA00023015"/>
    </source>
</evidence>
<evidence type="ECO:0000313" key="5">
    <source>
        <dbReference type="EMBL" id="MDC8772802.1"/>
    </source>
</evidence>
<dbReference type="RefSeq" id="WP_273600963.1">
    <property type="nucleotide sequence ID" value="NZ_JAQQXT010000008.1"/>
</dbReference>
<name>A0ABT5KHD1_9BURK</name>
<keyword evidence="3" id="KW-0804">Transcription</keyword>
<evidence type="ECO:0000313" key="6">
    <source>
        <dbReference type="Proteomes" id="UP001221189"/>
    </source>
</evidence>
<keyword evidence="2" id="KW-0238">DNA-binding</keyword>
<dbReference type="SMART" id="SM00342">
    <property type="entry name" value="HTH_ARAC"/>
    <property type="match status" value="1"/>
</dbReference>
<dbReference type="InterPro" id="IPR046532">
    <property type="entry name" value="DUF6597"/>
</dbReference>
<dbReference type="InterPro" id="IPR018060">
    <property type="entry name" value="HTH_AraC"/>
</dbReference>
<feature type="domain" description="HTH araC/xylS-type" evidence="4">
    <location>
        <begin position="152"/>
        <end position="256"/>
    </location>
</feature>
<dbReference type="Proteomes" id="UP001221189">
    <property type="component" value="Unassembled WGS sequence"/>
</dbReference>
<dbReference type="Pfam" id="PF20240">
    <property type="entry name" value="DUF6597"/>
    <property type="match status" value="1"/>
</dbReference>
<dbReference type="InterPro" id="IPR009057">
    <property type="entry name" value="Homeodomain-like_sf"/>
</dbReference>
<dbReference type="PROSITE" id="PS01124">
    <property type="entry name" value="HTH_ARAC_FAMILY_2"/>
    <property type="match status" value="1"/>
</dbReference>
<evidence type="ECO:0000259" key="4">
    <source>
        <dbReference type="PROSITE" id="PS01124"/>
    </source>
</evidence>
<dbReference type="InterPro" id="IPR018062">
    <property type="entry name" value="HTH_AraC-typ_CS"/>
</dbReference>
<accession>A0ABT5KHD1</accession>
<dbReference type="PROSITE" id="PS00041">
    <property type="entry name" value="HTH_ARAC_FAMILY_1"/>
    <property type="match status" value="1"/>
</dbReference>
<dbReference type="InterPro" id="IPR050204">
    <property type="entry name" value="AraC_XylS_family_regulators"/>
</dbReference>
<proteinExistence type="predicted"/>
<dbReference type="EMBL" id="JAQQXT010000008">
    <property type="protein sequence ID" value="MDC8772802.1"/>
    <property type="molecule type" value="Genomic_DNA"/>
</dbReference>
<comment type="caution">
    <text evidence="5">The sequence shown here is derived from an EMBL/GenBank/DDBJ whole genome shotgun (WGS) entry which is preliminary data.</text>
</comment>
<organism evidence="5 6">
    <name type="scientific">Roseateles albus</name>
    <dbReference type="NCBI Taxonomy" id="2987525"/>
    <lineage>
        <taxon>Bacteria</taxon>
        <taxon>Pseudomonadati</taxon>
        <taxon>Pseudomonadota</taxon>
        <taxon>Betaproteobacteria</taxon>
        <taxon>Burkholderiales</taxon>
        <taxon>Sphaerotilaceae</taxon>
        <taxon>Roseateles</taxon>
    </lineage>
</organism>
<evidence type="ECO:0000256" key="3">
    <source>
        <dbReference type="ARBA" id="ARBA00023163"/>
    </source>
</evidence>
<keyword evidence="1" id="KW-0805">Transcription regulation</keyword>
<dbReference type="PRINTS" id="PR00032">
    <property type="entry name" value="HTHARAC"/>
</dbReference>
<sequence>MTEPPFQLHRYPVSVALSPWLDFHWLIEWDLPGGLHHSQRVLPFPNAHLVFEAGASALHGVASGVFVRRLQGRGRVHGLRFKCGGLRAWLNGSVQTLSGRQVPLAETFAWAEPAHVLSTEQAVLGAGSQHLAVAAAEAFLLAHLPAVDPWVARLDAAVQQVMQDSSLTRVADLQALLGLDAGSERSLQRRFSDSVGVSPKWVIQRARLQDALQALAQQQAPSLAELALRLGFCDQAHFSRCFRQTTGHTPAQYRETLNRSMENGPHPNA</sequence>
<evidence type="ECO:0000256" key="2">
    <source>
        <dbReference type="ARBA" id="ARBA00023125"/>
    </source>
</evidence>
<gene>
    <name evidence="5" type="ORF">PRZ03_14555</name>
</gene>
<reference evidence="5 6" key="1">
    <citation type="submission" date="2022-10" db="EMBL/GenBank/DDBJ databases">
        <title>Paucibacter sp. hw1 Genome sequencing.</title>
        <authorList>
            <person name="Park S."/>
        </authorList>
    </citation>
    <scope>NUCLEOTIDE SEQUENCE [LARGE SCALE GENOMIC DNA]</scope>
    <source>
        <strain evidence="6">hw1</strain>
    </source>
</reference>